<feature type="region of interest" description="Disordered" evidence="12">
    <location>
        <begin position="105"/>
        <end position="156"/>
    </location>
</feature>
<comment type="subcellular location">
    <subcellularLocation>
        <location evidence="1">Cytoplasm</location>
    </subcellularLocation>
</comment>
<dbReference type="InterPro" id="IPR036770">
    <property type="entry name" value="Ankyrin_rpt-contain_sf"/>
</dbReference>
<evidence type="ECO:0000256" key="7">
    <source>
        <dbReference type="ARBA" id="ARBA00022801"/>
    </source>
</evidence>
<feature type="compositionally biased region" description="Low complexity" evidence="12">
    <location>
        <begin position="386"/>
        <end position="401"/>
    </location>
</feature>
<feature type="domain" description="VLRF1" evidence="13">
    <location>
        <begin position="210"/>
        <end position="366"/>
    </location>
</feature>
<dbReference type="STRING" id="1051890.A0A3N4LS14"/>
<dbReference type="InterPro" id="IPR047139">
    <property type="entry name" value="ANKZ1/VMS1"/>
</dbReference>
<feature type="compositionally biased region" description="Gly residues" evidence="12">
    <location>
        <begin position="639"/>
        <end position="650"/>
    </location>
</feature>
<dbReference type="InParanoid" id="A0A3N4LS14"/>
<evidence type="ECO:0000313" key="14">
    <source>
        <dbReference type="EMBL" id="RPB24339.1"/>
    </source>
</evidence>
<reference evidence="14 15" key="1">
    <citation type="journal article" date="2018" name="Nat. Ecol. Evol.">
        <title>Pezizomycetes genomes reveal the molecular basis of ectomycorrhizal truffle lifestyle.</title>
        <authorList>
            <person name="Murat C."/>
            <person name="Payen T."/>
            <person name="Noel B."/>
            <person name="Kuo A."/>
            <person name="Morin E."/>
            <person name="Chen J."/>
            <person name="Kohler A."/>
            <person name="Krizsan K."/>
            <person name="Balestrini R."/>
            <person name="Da Silva C."/>
            <person name="Montanini B."/>
            <person name="Hainaut M."/>
            <person name="Levati E."/>
            <person name="Barry K.W."/>
            <person name="Belfiori B."/>
            <person name="Cichocki N."/>
            <person name="Clum A."/>
            <person name="Dockter R.B."/>
            <person name="Fauchery L."/>
            <person name="Guy J."/>
            <person name="Iotti M."/>
            <person name="Le Tacon F."/>
            <person name="Lindquist E.A."/>
            <person name="Lipzen A."/>
            <person name="Malagnac F."/>
            <person name="Mello A."/>
            <person name="Molinier V."/>
            <person name="Miyauchi S."/>
            <person name="Poulain J."/>
            <person name="Riccioni C."/>
            <person name="Rubini A."/>
            <person name="Sitrit Y."/>
            <person name="Splivallo R."/>
            <person name="Traeger S."/>
            <person name="Wang M."/>
            <person name="Zifcakova L."/>
            <person name="Wipf D."/>
            <person name="Zambonelli A."/>
            <person name="Paolocci F."/>
            <person name="Nowrousian M."/>
            <person name="Ottonello S."/>
            <person name="Baldrian P."/>
            <person name="Spatafora J.W."/>
            <person name="Henrissat B."/>
            <person name="Nagy L.G."/>
            <person name="Aury J.M."/>
            <person name="Wincker P."/>
            <person name="Grigoriev I.V."/>
            <person name="Bonfante P."/>
            <person name="Martin F.M."/>
        </authorList>
    </citation>
    <scope>NUCLEOTIDE SEQUENCE [LARGE SCALE GENOMIC DNA]</scope>
    <source>
        <strain evidence="14 15">ATCC MYA-4762</strain>
    </source>
</reference>
<feature type="compositionally biased region" description="Basic and acidic residues" evidence="12">
    <location>
        <begin position="139"/>
        <end position="152"/>
    </location>
</feature>
<feature type="region of interest" description="Disordered" evidence="12">
    <location>
        <begin position="256"/>
        <end position="283"/>
    </location>
</feature>
<dbReference type="GO" id="GO:0016787">
    <property type="term" value="F:hydrolase activity"/>
    <property type="evidence" value="ECO:0007669"/>
    <property type="project" value="UniProtKB-KW"/>
</dbReference>
<evidence type="ECO:0000256" key="4">
    <source>
        <dbReference type="ARBA" id="ARBA00022722"/>
    </source>
</evidence>
<keyword evidence="5" id="KW-0677">Repeat</keyword>
<evidence type="ECO:0000259" key="13">
    <source>
        <dbReference type="PROSITE" id="PS52044"/>
    </source>
</evidence>
<dbReference type="InterPro" id="IPR002110">
    <property type="entry name" value="Ankyrin_rpt"/>
</dbReference>
<dbReference type="AlphaFoldDB" id="A0A3N4LS14"/>
<comment type="domain">
    <text evidence="11">The VLRF1 domain mediates binding to the 60S ribosomal subunit.</text>
</comment>
<dbReference type="EMBL" id="ML121542">
    <property type="protein sequence ID" value="RPB24339.1"/>
    <property type="molecule type" value="Genomic_DNA"/>
</dbReference>
<evidence type="ECO:0000256" key="8">
    <source>
        <dbReference type="ARBA" id="ARBA00023043"/>
    </source>
</evidence>
<dbReference type="OrthoDB" id="429841at2759"/>
<dbReference type="InterPro" id="IPR041175">
    <property type="entry name" value="VLRF1/Vms1"/>
</dbReference>
<dbReference type="GO" id="GO:0004519">
    <property type="term" value="F:endonuclease activity"/>
    <property type="evidence" value="ECO:0007669"/>
    <property type="project" value="UniProtKB-KW"/>
</dbReference>
<proteinExistence type="inferred from homology"/>
<feature type="active site" evidence="11">
    <location>
        <position position="266"/>
    </location>
</feature>
<dbReference type="FunCoup" id="A0A3N4LS14">
    <property type="interactions" value="177"/>
</dbReference>
<dbReference type="PANTHER" id="PTHR16036:SF2">
    <property type="entry name" value="TRNA ENDONUCLEASE ANKZF1"/>
    <property type="match status" value="1"/>
</dbReference>
<evidence type="ECO:0000256" key="1">
    <source>
        <dbReference type="ARBA" id="ARBA00004496"/>
    </source>
</evidence>
<keyword evidence="15" id="KW-1185">Reference proteome</keyword>
<feature type="region of interest" description="Disordered" evidence="12">
    <location>
        <begin position="579"/>
        <end position="599"/>
    </location>
</feature>
<evidence type="ECO:0000256" key="6">
    <source>
        <dbReference type="ARBA" id="ARBA00022759"/>
    </source>
</evidence>
<keyword evidence="9" id="KW-0175">Coiled coil</keyword>
<evidence type="ECO:0000256" key="3">
    <source>
        <dbReference type="ARBA" id="ARBA00022490"/>
    </source>
</evidence>
<protein>
    <recommendedName>
        <fullName evidence="13">VLRF1 domain-containing protein</fullName>
    </recommendedName>
</protein>
<keyword evidence="8 10" id="KW-0040">ANK repeat</keyword>
<dbReference type="Proteomes" id="UP000267821">
    <property type="component" value="Unassembled WGS sequence"/>
</dbReference>
<dbReference type="GO" id="GO:0036503">
    <property type="term" value="P:ERAD pathway"/>
    <property type="evidence" value="ECO:0007669"/>
    <property type="project" value="TreeGrafter"/>
</dbReference>
<keyword evidence="7 11" id="KW-0378">Hydrolase</keyword>
<dbReference type="Gene3D" id="1.25.40.20">
    <property type="entry name" value="Ankyrin repeat-containing domain"/>
    <property type="match status" value="1"/>
</dbReference>
<accession>A0A3N4LS14</accession>
<organism evidence="14 15">
    <name type="scientific">Terfezia boudieri ATCC MYA-4762</name>
    <dbReference type="NCBI Taxonomy" id="1051890"/>
    <lineage>
        <taxon>Eukaryota</taxon>
        <taxon>Fungi</taxon>
        <taxon>Dikarya</taxon>
        <taxon>Ascomycota</taxon>
        <taxon>Pezizomycotina</taxon>
        <taxon>Pezizomycetes</taxon>
        <taxon>Pezizales</taxon>
        <taxon>Pezizaceae</taxon>
        <taxon>Terfezia</taxon>
    </lineage>
</organism>
<feature type="region of interest" description="Disordered" evidence="12">
    <location>
        <begin position="382"/>
        <end position="406"/>
    </location>
</feature>
<evidence type="ECO:0000256" key="5">
    <source>
        <dbReference type="ARBA" id="ARBA00022737"/>
    </source>
</evidence>
<dbReference type="SUPFAM" id="SSF48403">
    <property type="entry name" value="Ankyrin repeat"/>
    <property type="match status" value="1"/>
</dbReference>
<comment type="similarity">
    <text evidence="2 11">Belongs to the ANKZF1/VMS1 family.</text>
</comment>
<keyword evidence="3 11" id="KW-0963">Cytoplasm</keyword>
<dbReference type="PROSITE" id="PS50088">
    <property type="entry name" value="ANK_REPEAT"/>
    <property type="match status" value="1"/>
</dbReference>
<feature type="compositionally biased region" description="Acidic residues" evidence="12">
    <location>
        <begin position="113"/>
        <end position="122"/>
    </location>
</feature>
<feature type="repeat" description="ANK" evidence="10">
    <location>
        <begin position="454"/>
        <end position="487"/>
    </location>
</feature>
<evidence type="ECO:0000256" key="9">
    <source>
        <dbReference type="ARBA" id="ARBA00023054"/>
    </source>
</evidence>
<evidence type="ECO:0000256" key="12">
    <source>
        <dbReference type="SAM" id="MobiDB-lite"/>
    </source>
</evidence>
<name>A0A3N4LS14_9PEZI</name>
<evidence type="ECO:0000256" key="11">
    <source>
        <dbReference type="PROSITE-ProRule" id="PRU01389"/>
    </source>
</evidence>
<sequence>MAHKEDLLQRPLYIYDLPEDLLSTLTAIDDAPTQSEPQPDPATRFNDIPATNCTICSFTAHTVDEQRIHVRSDLHKLNMKRKIRGQRILNEAEFERILADIDEAESISGSEDNSSESDEVSGEDGKKRRGVNPTSNTTKTHDVDEEKDEVSPKKGTHKTPLLWFRSSLLPPTVSLGIYRAILPAITTSPSEIPSHLAQKQLKPTPNLPQNPPHFFLCMIGGGHFAAMVISLLPTSPSHKSGERTATVLAHKTFHRYTTRRKQGGAQSANDNAKGNAHSAGSSLRRYNEAELNKDIRELLASWKEQWIDTAELLFIRAAGTSNRRTIFHYEGAALNSRDPRVRGFPFSTRRATQSELMRAFIELTRIKISRVSSDSLFSKQSFLEQPKPTTTTTPTAPGPKGSLKPTAQERLLLDHTTTLATLIRRSKVPPLLTYLTSNSLTANFTFYPPAQHFHAPTPLHLASSVNSAACVSALLIKANADPTIMSPEGKTPFDLAGDRATRTAFRLARGELGEDRFDWSKARVTTPLTPEDVRLRDEREATARLAKEEREKERRVREVARLKKEEEDRAVRERRNNALRTGGGGVMLGSSVGAAGGQRVRTGEDLGREREIVGMTPEMRMRLERERRARAAEARIRGIPGGGAGAGGGH</sequence>
<evidence type="ECO:0000256" key="2">
    <source>
        <dbReference type="ARBA" id="ARBA00009262"/>
    </source>
</evidence>
<dbReference type="GO" id="GO:0005737">
    <property type="term" value="C:cytoplasm"/>
    <property type="evidence" value="ECO:0007669"/>
    <property type="project" value="UniProtKB-SubCell"/>
</dbReference>
<evidence type="ECO:0000313" key="15">
    <source>
        <dbReference type="Proteomes" id="UP000267821"/>
    </source>
</evidence>
<keyword evidence="4 11" id="KW-0540">Nuclease</keyword>
<dbReference type="Pfam" id="PF18826">
    <property type="entry name" value="bVLRF1"/>
    <property type="match status" value="1"/>
</dbReference>
<keyword evidence="6 11" id="KW-0255">Endonuclease</keyword>
<evidence type="ECO:0000256" key="10">
    <source>
        <dbReference type="PROSITE-ProRule" id="PRU00023"/>
    </source>
</evidence>
<dbReference type="PANTHER" id="PTHR16036">
    <property type="entry name" value="ANKYRIN REPEAT AND ZINC FINGER DOMAIN-CONTAINING PROTEIN 1"/>
    <property type="match status" value="1"/>
</dbReference>
<dbReference type="PROSITE" id="PS52044">
    <property type="entry name" value="VLRF1"/>
    <property type="match status" value="1"/>
</dbReference>
<feature type="region of interest" description="Disordered" evidence="12">
    <location>
        <begin position="630"/>
        <end position="650"/>
    </location>
</feature>
<gene>
    <name evidence="14" type="ORF">L211DRAFT_837729</name>
</gene>